<dbReference type="InterPro" id="IPR025587">
    <property type="entry name" value="DUF4351"/>
</dbReference>
<dbReference type="EMBL" id="JPMD01000056">
    <property type="protein sequence ID" value="KEZ84858.1"/>
    <property type="molecule type" value="Genomic_DNA"/>
</dbReference>
<dbReference type="Proteomes" id="UP000028542">
    <property type="component" value="Unassembled WGS sequence"/>
</dbReference>
<dbReference type="AlphaFoldDB" id="A0A084J7C4"/>
<evidence type="ECO:0000259" key="1">
    <source>
        <dbReference type="Pfam" id="PF14261"/>
    </source>
</evidence>
<name>A0A084J7C4_9CLOT</name>
<feature type="domain" description="DUF4351" evidence="1">
    <location>
        <begin position="228"/>
        <end position="286"/>
    </location>
</feature>
<dbReference type="Pfam" id="PF14261">
    <property type="entry name" value="DUF4351"/>
    <property type="match status" value="1"/>
</dbReference>
<dbReference type="RefSeq" id="WP_035135717.1">
    <property type="nucleotide sequence ID" value="NZ_JPMD01000056.1"/>
</dbReference>
<evidence type="ECO:0000313" key="3">
    <source>
        <dbReference type="Proteomes" id="UP000028542"/>
    </source>
</evidence>
<reference evidence="2 3" key="1">
    <citation type="submission" date="2014-07" db="EMBL/GenBank/DDBJ databases">
        <title>Draft genome of Clostridium sulfidigenes 113A isolated from sediments associated with methane hydrate from Krishna Godavari basin.</title>
        <authorList>
            <person name="Honkalas V.S."/>
            <person name="Dabir A.P."/>
            <person name="Arora P."/>
            <person name="Dhakephalkar P.K."/>
        </authorList>
    </citation>
    <scope>NUCLEOTIDE SEQUENCE [LARGE SCALE GENOMIC DNA]</scope>
    <source>
        <strain evidence="2 3">113A</strain>
    </source>
</reference>
<dbReference type="STRING" id="318464.IO99_18215"/>
<proteinExistence type="predicted"/>
<dbReference type="eggNOG" id="COG5464">
    <property type="taxonomic scope" value="Bacteria"/>
</dbReference>
<dbReference type="PANTHER" id="PTHR35586">
    <property type="entry name" value="SLL1691 PROTEIN"/>
    <property type="match status" value="1"/>
</dbReference>
<sequence length="286" mass="33386">MDYNKIEDAVFKKAMEVFKEGAPKFFNLDINISRPAETEIKNIDIKTNAMDYLFYTDSGDYLHFEFQTTKKNEDISRFLYYDSSLYYKSKRNIRTLVVYSSDIKEAPTYLDCGSIQYKVEAFYMKNLDGDSKLNTIRYKVDNNIELTEQDIITLSFIPLMSSIKSKSEITLESIEIANEIKSYTDKNKCLTLLYALFDKFGDELSKKRFKEVVGMTEVGKMIYNEGKEEGLEKGKAELLIKLLMKKFKILPDEYKEKIRNLSGDVIEHIGTEIFDMESLEDLKKYL</sequence>
<dbReference type="PANTHER" id="PTHR35586:SF1">
    <property type="entry name" value="SLL1691 PROTEIN"/>
    <property type="match status" value="1"/>
</dbReference>
<comment type="caution">
    <text evidence="2">The sequence shown here is derived from an EMBL/GenBank/DDBJ whole genome shotgun (WGS) entry which is preliminary data.</text>
</comment>
<protein>
    <recommendedName>
        <fullName evidence="1">DUF4351 domain-containing protein</fullName>
    </recommendedName>
</protein>
<evidence type="ECO:0000313" key="2">
    <source>
        <dbReference type="EMBL" id="KEZ84858.1"/>
    </source>
</evidence>
<keyword evidence="3" id="KW-1185">Reference proteome</keyword>
<gene>
    <name evidence="2" type="ORF">IO99_18215</name>
</gene>
<organism evidence="2 3">
    <name type="scientific">Clostridium sulfidigenes</name>
    <dbReference type="NCBI Taxonomy" id="318464"/>
    <lineage>
        <taxon>Bacteria</taxon>
        <taxon>Bacillati</taxon>
        <taxon>Bacillota</taxon>
        <taxon>Clostridia</taxon>
        <taxon>Eubacteriales</taxon>
        <taxon>Clostridiaceae</taxon>
        <taxon>Clostridium</taxon>
    </lineage>
</organism>
<accession>A0A084J7C4</accession>